<evidence type="ECO:0000256" key="4">
    <source>
        <dbReference type="PROSITE-ProRule" id="PRU00335"/>
    </source>
</evidence>
<dbReference type="PROSITE" id="PS50977">
    <property type="entry name" value="HTH_TETR_2"/>
    <property type="match status" value="1"/>
</dbReference>
<feature type="domain" description="HTH tetR-type" evidence="5">
    <location>
        <begin position="2"/>
        <end position="62"/>
    </location>
</feature>
<protein>
    <submittedName>
        <fullName evidence="6">TetR/AcrR family transcriptional regulator</fullName>
    </submittedName>
</protein>
<evidence type="ECO:0000259" key="5">
    <source>
        <dbReference type="PROSITE" id="PS50977"/>
    </source>
</evidence>
<dbReference type="InterPro" id="IPR009057">
    <property type="entry name" value="Homeodomain-like_sf"/>
</dbReference>
<dbReference type="PRINTS" id="PR00455">
    <property type="entry name" value="HTHTETR"/>
</dbReference>
<evidence type="ECO:0000313" key="6">
    <source>
        <dbReference type="EMBL" id="KAB2678451.1"/>
    </source>
</evidence>
<sequence length="175" mass="19490">MSEITEAIMDAAERRIREAGYDGFSFRQIATDVGVKSASVHYHFPTKKMLVIAVARRYRERFLTVIEREHAAGSSVVDVWRNAFRRSLREDGRACLCGTLGITANGLAVGVAMEVRHFFEAGIEQMIANGLKREEAEHVLALLEGAMLTSIAMGDVILFDRATKSLEPMRARQCT</sequence>
<dbReference type="Pfam" id="PF00440">
    <property type="entry name" value="TetR_N"/>
    <property type="match status" value="1"/>
</dbReference>
<dbReference type="AlphaFoldDB" id="A0A6L3Y5Y3"/>
<gene>
    <name evidence="6" type="ORF">F9L08_23870</name>
</gene>
<name>A0A6L3Y5Y3_9HYPH</name>
<accession>A0A6L3Y5Y3</accession>
<reference evidence="6 7" key="1">
    <citation type="submission" date="2019-09" db="EMBL/GenBank/DDBJ databases">
        <title>Taxonomic organization of the family Brucellaceae based on a phylogenomic approach.</title>
        <authorList>
            <person name="Leclercq S."/>
            <person name="Cloeckaert A."/>
            <person name="Zygmunt M.S."/>
        </authorList>
    </citation>
    <scope>NUCLEOTIDE SEQUENCE [LARGE SCALE GENOMIC DNA]</scope>
    <source>
        <strain evidence="6 7">WS1830</strain>
    </source>
</reference>
<dbReference type="Gene3D" id="1.10.357.10">
    <property type="entry name" value="Tetracycline Repressor, domain 2"/>
    <property type="match status" value="1"/>
</dbReference>
<dbReference type="PANTHER" id="PTHR47506:SF1">
    <property type="entry name" value="HTH-TYPE TRANSCRIPTIONAL REGULATOR YJDC"/>
    <property type="match status" value="1"/>
</dbReference>
<evidence type="ECO:0000256" key="1">
    <source>
        <dbReference type="ARBA" id="ARBA00023015"/>
    </source>
</evidence>
<evidence type="ECO:0000256" key="3">
    <source>
        <dbReference type="ARBA" id="ARBA00023163"/>
    </source>
</evidence>
<keyword evidence="2 4" id="KW-0238">DNA-binding</keyword>
<dbReference type="GO" id="GO:0003677">
    <property type="term" value="F:DNA binding"/>
    <property type="evidence" value="ECO:0007669"/>
    <property type="project" value="UniProtKB-UniRule"/>
</dbReference>
<keyword evidence="1" id="KW-0805">Transcription regulation</keyword>
<feature type="DNA-binding region" description="H-T-H motif" evidence="4">
    <location>
        <begin position="25"/>
        <end position="44"/>
    </location>
</feature>
<evidence type="ECO:0000313" key="7">
    <source>
        <dbReference type="Proteomes" id="UP000481643"/>
    </source>
</evidence>
<dbReference type="SUPFAM" id="SSF48498">
    <property type="entry name" value="Tetracyclin repressor-like, C-terminal domain"/>
    <property type="match status" value="1"/>
</dbReference>
<keyword evidence="3" id="KW-0804">Transcription</keyword>
<proteinExistence type="predicted"/>
<evidence type="ECO:0000256" key="2">
    <source>
        <dbReference type="ARBA" id="ARBA00023125"/>
    </source>
</evidence>
<dbReference type="InterPro" id="IPR001647">
    <property type="entry name" value="HTH_TetR"/>
</dbReference>
<dbReference type="RefSeq" id="WP_151653404.1">
    <property type="nucleotide sequence ID" value="NZ_WBVX01000035.1"/>
</dbReference>
<comment type="caution">
    <text evidence="6">The sequence shown here is derived from an EMBL/GenBank/DDBJ whole genome shotgun (WGS) entry which is preliminary data.</text>
</comment>
<dbReference type="SUPFAM" id="SSF46689">
    <property type="entry name" value="Homeodomain-like"/>
    <property type="match status" value="1"/>
</dbReference>
<dbReference type="Proteomes" id="UP000481643">
    <property type="component" value="Unassembled WGS sequence"/>
</dbReference>
<dbReference type="InterPro" id="IPR036271">
    <property type="entry name" value="Tet_transcr_reg_TetR-rel_C_sf"/>
</dbReference>
<dbReference type="EMBL" id="WBVX01000035">
    <property type="protein sequence ID" value="KAB2678451.1"/>
    <property type="molecule type" value="Genomic_DNA"/>
</dbReference>
<organism evidence="6 7">
    <name type="scientific">Brucella tritici</name>
    <dbReference type="NCBI Taxonomy" id="94626"/>
    <lineage>
        <taxon>Bacteria</taxon>
        <taxon>Pseudomonadati</taxon>
        <taxon>Pseudomonadota</taxon>
        <taxon>Alphaproteobacteria</taxon>
        <taxon>Hyphomicrobiales</taxon>
        <taxon>Brucellaceae</taxon>
        <taxon>Brucella/Ochrobactrum group</taxon>
        <taxon>Brucella</taxon>
    </lineage>
</organism>
<dbReference type="PANTHER" id="PTHR47506">
    <property type="entry name" value="TRANSCRIPTIONAL REGULATORY PROTEIN"/>
    <property type="match status" value="1"/>
</dbReference>